<dbReference type="Proteomes" id="UP001595640">
    <property type="component" value="Unassembled WGS sequence"/>
</dbReference>
<dbReference type="SUPFAM" id="SSF110857">
    <property type="entry name" value="Gamma-glutamyl cyclotransferase-like"/>
    <property type="match status" value="1"/>
</dbReference>
<dbReference type="InterPro" id="IPR009288">
    <property type="entry name" value="AIG2-like_dom"/>
</dbReference>
<evidence type="ECO:0000313" key="2">
    <source>
        <dbReference type="EMBL" id="MFC3294089.1"/>
    </source>
</evidence>
<evidence type="ECO:0000313" key="3">
    <source>
        <dbReference type="Proteomes" id="UP001595640"/>
    </source>
</evidence>
<protein>
    <submittedName>
        <fullName evidence="2">Gamma-glutamylcyclotransferase</fullName>
    </submittedName>
</protein>
<evidence type="ECO:0000259" key="1">
    <source>
        <dbReference type="Pfam" id="PF06094"/>
    </source>
</evidence>
<dbReference type="CDD" id="cd06661">
    <property type="entry name" value="GGCT_like"/>
    <property type="match status" value="1"/>
</dbReference>
<comment type="caution">
    <text evidence="2">The sequence shown here is derived from an EMBL/GenBank/DDBJ whole genome shotgun (WGS) entry which is preliminary data.</text>
</comment>
<dbReference type="Pfam" id="PF06094">
    <property type="entry name" value="GGACT"/>
    <property type="match status" value="1"/>
</dbReference>
<feature type="domain" description="Gamma-glutamylcyclotransferase AIG2-like" evidence="1">
    <location>
        <begin position="14"/>
        <end position="126"/>
    </location>
</feature>
<accession>A0ABV7M5Y8</accession>
<reference evidence="3" key="1">
    <citation type="journal article" date="2019" name="Int. J. Syst. Evol. Microbiol.">
        <title>The Global Catalogue of Microorganisms (GCM) 10K type strain sequencing project: providing services to taxonomists for standard genome sequencing and annotation.</title>
        <authorList>
            <consortium name="The Broad Institute Genomics Platform"/>
            <consortium name="The Broad Institute Genome Sequencing Center for Infectious Disease"/>
            <person name="Wu L."/>
            <person name="Ma J."/>
        </authorList>
    </citation>
    <scope>NUCLEOTIDE SEQUENCE [LARGE SCALE GENOMIC DNA]</scope>
    <source>
        <strain evidence="3">KCTC 12847</strain>
    </source>
</reference>
<dbReference type="InterPro" id="IPR036568">
    <property type="entry name" value="GGCT-like_sf"/>
</dbReference>
<dbReference type="EMBL" id="JBHRUH010000040">
    <property type="protein sequence ID" value="MFC3294089.1"/>
    <property type="molecule type" value="Genomic_DNA"/>
</dbReference>
<gene>
    <name evidence="2" type="ORF">ACFOEI_18765</name>
</gene>
<organism evidence="2 3">
    <name type="scientific">Modicisalibacter luteus</name>
    <dbReference type="NCBI Taxonomy" id="453962"/>
    <lineage>
        <taxon>Bacteria</taxon>
        <taxon>Pseudomonadati</taxon>
        <taxon>Pseudomonadota</taxon>
        <taxon>Gammaproteobacteria</taxon>
        <taxon>Oceanospirillales</taxon>
        <taxon>Halomonadaceae</taxon>
        <taxon>Modicisalibacter</taxon>
    </lineage>
</organism>
<dbReference type="RefSeq" id="WP_019020074.1">
    <property type="nucleotide sequence ID" value="NZ_BMXD01000009.1"/>
</dbReference>
<name>A0ABV7M5Y8_9GAMM</name>
<sequence>MPTPALAIQRTPLVAVYGTLKRGLCNHHWLSGADFLGSDQLTSVTLYDLGPYPGAKPEPSQGIQVEVFRVDTRTLGELDRLEGYRVRAPKSGDYDRLIHHTAFGPAWLYLFNHSVTGCPAIREGGWPVTSGTAISSVRASF</sequence>
<dbReference type="InterPro" id="IPR013024">
    <property type="entry name" value="GGCT-like"/>
</dbReference>
<keyword evidence="3" id="KW-1185">Reference proteome</keyword>
<proteinExistence type="predicted"/>
<dbReference type="Gene3D" id="3.10.490.10">
    <property type="entry name" value="Gamma-glutamyl cyclotransferase-like"/>
    <property type="match status" value="1"/>
</dbReference>